<evidence type="ECO:0000256" key="11">
    <source>
        <dbReference type="ARBA" id="ARBA00059787"/>
    </source>
</evidence>
<evidence type="ECO:0000256" key="3">
    <source>
        <dbReference type="ARBA" id="ARBA00022692"/>
    </source>
</evidence>
<evidence type="ECO:0000256" key="13">
    <source>
        <dbReference type="ARBA" id="ARBA00067990"/>
    </source>
</evidence>
<name>A0A4X1VGD1_PIG</name>
<evidence type="ECO:0000256" key="6">
    <source>
        <dbReference type="ARBA" id="ARBA00022989"/>
    </source>
</evidence>
<comment type="similarity">
    <text evidence="2">Belongs to the type II cytokine receptor family.</text>
</comment>
<dbReference type="PANTHER" id="PTHR20859">
    <property type="entry name" value="INTERFERON/INTERLEUKIN RECEPTOR"/>
    <property type="match status" value="1"/>
</dbReference>
<proteinExistence type="inferred from homology"/>
<dbReference type="GO" id="GO:0016020">
    <property type="term" value="C:membrane"/>
    <property type="evidence" value="ECO:0007669"/>
    <property type="project" value="UniProtKB-SubCell"/>
</dbReference>
<keyword evidence="3 16" id="KW-0812">Transmembrane</keyword>
<comment type="subcellular location">
    <subcellularLocation>
        <location evidence="1">Membrane</location>
        <topology evidence="1">Single-pass type I membrane protein</topology>
    </subcellularLocation>
</comment>
<evidence type="ECO:0000256" key="15">
    <source>
        <dbReference type="SAM" id="MobiDB-lite"/>
    </source>
</evidence>
<keyword evidence="10" id="KW-0325">Glycoprotein</keyword>
<reference evidence="19 20" key="1">
    <citation type="submission" date="2017-08" db="EMBL/GenBank/DDBJ databases">
        <title>USMARCv1.0.</title>
        <authorList>
            <person name="Hannum G.I."/>
            <person name="Koren S."/>
            <person name="Schroeder S.G."/>
            <person name="Chin S.C."/>
            <person name="Nonneman D.J."/>
            <person name="Becker S.A."/>
            <person name="Rosen B.D."/>
            <person name="Bickhart D.M."/>
            <person name="Putnam N.H."/>
            <person name="Green R.E."/>
            <person name="Tuggle C.K."/>
            <person name="Liu H."/>
            <person name="Rohrer G.A."/>
            <person name="Warr A."/>
            <person name="Hall R."/>
            <person name="Kim K."/>
            <person name="Hume D.A."/>
            <person name="Talbot R."/>
            <person name="Chow W."/>
            <person name="Howe K."/>
            <person name="Schwartz A.S."/>
            <person name="Watson M."/>
            <person name="Archibald A.L."/>
            <person name="Phillippy A.M."/>
            <person name="Smith T.P.L."/>
        </authorList>
    </citation>
    <scope>NUCLEOTIDE SEQUENCE [LARGE SCALE GENOMIC DNA]</scope>
</reference>
<keyword evidence="7 16" id="KW-0472">Membrane</keyword>
<dbReference type="Pfam" id="PF01108">
    <property type="entry name" value="Tissue_fac"/>
    <property type="match status" value="1"/>
</dbReference>
<evidence type="ECO:0000256" key="12">
    <source>
        <dbReference type="ARBA" id="ARBA00065940"/>
    </source>
</evidence>
<dbReference type="AlphaFoldDB" id="A0A4X1VGD1"/>
<keyword evidence="5" id="KW-0677">Repeat</keyword>
<keyword evidence="4 17" id="KW-0732">Signal</keyword>
<evidence type="ECO:0000256" key="9">
    <source>
        <dbReference type="ARBA" id="ARBA00023170"/>
    </source>
</evidence>
<dbReference type="InterPro" id="IPR050650">
    <property type="entry name" value="Type-II_Cytokine-TF_Rcpt"/>
</dbReference>
<organism evidence="19 20">
    <name type="scientific">Sus scrofa</name>
    <name type="common">Pig</name>
    <dbReference type="NCBI Taxonomy" id="9823"/>
    <lineage>
        <taxon>Eukaryota</taxon>
        <taxon>Metazoa</taxon>
        <taxon>Chordata</taxon>
        <taxon>Craniata</taxon>
        <taxon>Vertebrata</taxon>
        <taxon>Euteleostomi</taxon>
        <taxon>Mammalia</taxon>
        <taxon>Eutheria</taxon>
        <taxon>Laurasiatheria</taxon>
        <taxon>Artiodactyla</taxon>
        <taxon>Suina</taxon>
        <taxon>Suidae</taxon>
        <taxon>Sus</taxon>
    </lineage>
</organism>
<protein>
    <recommendedName>
        <fullName evidence="13">Interleukin-20 receptor subunit alpha</fullName>
    </recommendedName>
    <alternativeName>
        <fullName evidence="14">IL-20R1</fullName>
    </alternativeName>
</protein>
<feature type="region of interest" description="Disordered" evidence="15">
    <location>
        <begin position="544"/>
        <end position="565"/>
    </location>
</feature>
<comment type="subunit">
    <text evidence="12">Heterodimer with IL20RB and heterodimer with IL10RB.</text>
</comment>
<sequence length="709" mass="81373">MIILLLFVTTPRINQGSAGWFFCPSHSEALRQLQAMAHDTGMSTVASFWLLGWTAGLSWDTGTAECLPLHVASQHVVSSYEAHFLHGSSGLSRGKHGSSQAFLRLSLRITPVEEGHEMMSCSMWKYPEHELLKHEEMAYWGPYLDNTSGFPFSPLRPQFFSTPFSVPCISSGLPKPTNITFLSINMKNILQWNPPEGLHGAEITYTVQYFIYGQKKWLNKSECRNISRTYCDLSVETSDYEHQYYAKVKAIWGMNCSKWAETGRFYPFLETQIGPPEVALTTDEKSISIVLTAPEKWKKNPEESSISMQQIYSNLKYNVSIYNTKSNRMWSQCVTNHTLVLSWLEPDTVYCVLVESLVPGPPRLARPSEKQCVSTLKDQTSELKVKIIFWYVLPISVTVFIFSVTGYFMYRYTHVGKEKHPANLILIYGNEFDRRFFVPAEKIVINFITLNILEESNKASQKDISVIEKSDDVWGLNEPIEDKEPPWEEMEVRHLGYASQLMDIVCDPEETARGTSLRQQEPPSRTMPTDKTVVEYEYNVRTFNDVSLGPGDQESNPQEEASQRGKLFEQQHLWPTCTHKHSCIHTPLSSETWSTCHKGTWIQRRGPRKSLRPRWSIGTLGLAGCVYLHYPALNTTRRDVGTLSPRGSQRRASWLDFMRNRFQTRHRETVQPISCNLWRNGAYSYRWKTNTQTSSCHTSTATRHCVQIR</sequence>
<evidence type="ECO:0000256" key="14">
    <source>
        <dbReference type="ARBA" id="ARBA00075548"/>
    </source>
</evidence>
<evidence type="ECO:0000313" key="19">
    <source>
        <dbReference type="Ensembl" id="ENSSSCP00070042430.1"/>
    </source>
</evidence>
<keyword evidence="6 16" id="KW-1133">Transmembrane helix</keyword>
<dbReference type="Gene3D" id="2.60.40.10">
    <property type="entry name" value="Immunoglobulins"/>
    <property type="match status" value="2"/>
</dbReference>
<keyword evidence="8" id="KW-1015">Disulfide bond</keyword>
<evidence type="ECO:0000313" key="20">
    <source>
        <dbReference type="Proteomes" id="UP000314985"/>
    </source>
</evidence>
<evidence type="ECO:0000256" key="16">
    <source>
        <dbReference type="SAM" id="Phobius"/>
    </source>
</evidence>
<dbReference type="InterPro" id="IPR003961">
    <property type="entry name" value="FN3_dom"/>
</dbReference>
<dbReference type="InterPro" id="IPR015373">
    <property type="entry name" value="Interferon/interleukin_rcp_dom"/>
</dbReference>
<evidence type="ECO:0000256" key="17">
    <source>
        <dbReference type="SAM" id="SignalP"/>
    </source>
</evidence>
<dbReference type="PANTHER" id="PTHR20859:SF86">
    <property type="entry name" value="INTERLEUKIN-20 RECEPTOR SUBUNIT ALPHA"/>
    <property type="match status" value="1"/>
</dbReference>
<dbReference type="Ensembl" id="ENSSSCT00070050213.1">
    <property type="protein sequence ID" value="ENSSSCP00070042430.1"/>
    <property type="gene ID" value="ENSSSCG00070025113.1"/>
</dbReference>
<evidence type="ECO:0000256" key="7">
    <source>
        <dbReference type="ARBA" id="ARBA00023136"/>
    </source>
</evidence>
<evidence type="ECO:0000256" key="1">
    <source>
        <dbReference type="ARBA" id="ARBA00004479"/>
    </source>
</evidence>
<feature type="chain" id="PRO_5021236122" description="Interleukin-20 receptor subunit alpha" evidence="17">
    <location>
        <begin position="19"/>
        <end position="709"/>
    </location>
</feature>
<dbReference type="SUPFAM" id="SSF49265">
    <property type="entry name" value="Fibronectin type III"/>
    <property type="match status" value="2"/>
</dbReference>
<dbReference type="FunFam" id="2.60.40.10:FF:000926">
    <property type="entry name" value="Interleukin 20 receptor subunit alpha"/>
    <property type="match status" value="1"/>
</dbReference>
<evidence type="ECO:0000256" key="4">
    <source>
        <dbReference type="ARBA" id="ARBA00022729"/>
    </source>
</evidence>
<keyword evidence="9" id="KW-0675">Receptor</keyword>
<feature type="signal peptide" evidence="17">
    <location>
        <begin position="1"/>
        <end position="18"/>
    </location>
</feature>
<accession>A0A4X1VGD1</accession>
<evidence type="ECO:0000259" key="18">
    <source>
        <dbReference type="PROSITE" id="PS50853"/>
    </source>
</evidence>
<dbReference type="PROSITE" id="PS50853">
    <property type="entry name" value="FN3"/>
    <property type="match status" value="1"/>
</dbReference>
<dbReference type="FunFam" id="2.60.40.10:FF:000348">
    <property type="entry name" value="Interleukin 20 receptor subunit alpha"/>
    <property type="match status" value="1"/>
</dbReference>
<dbReference type="Proteomes" id="UP000314985">
    <property type="component" value="Chromosome 1"/>
</dbReference>
<evidence type="ECO:0000256" key="5">
    <source>
        <dbReference type="ARBA" id="ARBA00022737"/>
    </source>
</evidence>
<dbReference type="InterPro" id="IPR013783">
    <property type="entry name" value="Ig-like_fold"/>
</dbReference>
<feature type="domain" description="Fibronectin type-III" evidence="18">
    <location>
        <begin position="175"/>
        <end position="271"/>
    </location>
</feature>
<evidence type="ECO:0000256" key="10">
    <source>
        <dbReference type="ARBA" id="ARBA00023180"/>
    </source>
</evidence>
<feature type="transmembrane region" description="Helical" evidence="16">
    <location>
        <begin position="388"/>
        <end position="410"/>
    </location>
</feature>
<dbReference type="InterPro" id="IPR036116">
    <property type="entry name" value="FN3_sf"/>
</dbReference>
<evidence type="ECO:0000256" key="2">
    <source>
        <dbReference type="ARBA" id="ARBA00005399"/>
    </source>
</evidence>
<dbReference type="Pfam" id="PF09294">
    <property type="entry name" value="Interfer-bind"/>
    <property type="match status" value="1"/>
</dbReference>
<dbReference type="CDD" id="cd00063">
    <property type="entry name" value="FN3"/>
    <property type="match status" value="1"/>
</dbReference>
<reference evidence="19" key="2">
    <citation type="submission" date="2025-08" db="UniProtKB">
        <authorList>
            <consortium name="Ensembl"/>
        </authorList>
    </citation>
    <scope>IDENTIFICATION</scope>
</reference>
<comment type="function">
    <text evidence="11">The IL20RA/IL20RB dimer is a receptor for IL19, IL20 and IL24. The IL20RA/IL10RB dimer is a receptor for IL26.</text>
</comment>
<evidence type="ECO:0000256" key="8">
    <source>
        <dbReference type="ARBA" id="ARBA00023157"/>
    </source>
</evidence>